<reference evidence="2 3" key="1">
    <citation type="journal article" date="2018" name="Front. Plant Sci.">
        <title>Red Clover (Trifolium pratense) and Zigzag Clover (T. medium) - A Picture of Genomic Similarities and Differences.</title>
        <authorList>
            <person name="Dluhosova J."/>
            <person name="Istvanek J."/>
            <person name="Nedelnik J."/>
            <person name="Repkova J."/>
        </authorList>
    </citation>
    <scope>NUCLEOTIDE SEQUENCE [LARGE SCALE GENOMIC DNA]</scope>
    <source>
        <strain evidence="3">cv. 10/8</strain>
        <tissue evidence="2">Leaf</tissue>
    </source>
</reference>
<dbReference type="EMBL" id="LXQA010160421">
    <property type="protein sequence ID" value="MCI27605.1"/>
    <property type="molecule type" value="Genomic_DNA"/>
</dbReference>
<dbReference type="AlphaFoldDB" id="A0A392QWI3"/>
<proteinExistence type="predicted"/>
<sequence>MYLQVNYENDMKPLDASSSQPLDELNKSTQNLSLEDKAAVQEG</sequence>
<organism evidence="2 3">
    <name type="scientific">Trifolium medium</name>
    <dbReference type="NCBI Taxonomy" id="97028"/>
    <lineage>
        <taxon>Eukaryota</taxon>
        <taxon>Viridiplantae</taxon>
        <taxon>Streptophyta</taxon>
        <taxon>Embryophyta</taxon>
        <taxon>Tracheophyta</taxon>
        <taxon>Spermatophyta</taxon>
        <taxon>Magnoliopsida</taxon>
        <taxon>eudicotyledons</taxon>
        <taxon>Gunneridae</taxon>
        <taxon>Pentapetalae</taxon>
        <taxon>rosids</taxon>
        <taxon>fabids</taxon>
        <taxon>Fabales</taxon>
        <taxon>Fabaceae</taxon>
        <taxon>Papilionoideae</taxon>
        <taxon>50 kb inversion clade</taxon>
        <taxon>NPAAA clade</taxon>
        <taxon>Hologalegina</taxon>
        <taxon>IRL clade</taxon>
        <taxon>Trifolieae</taxon>
        <taxon>Trifolium</taxon>
    </lineage>
</organism>
<name>A0A392QWI3_9FABA</name>
<evidence type="ECO:0000256" key="1">
    <source>
        <dbReference type="SAM" id="MobiDB-lite"/>
    </source>
</evidence>
<feature type="compositionally biased region" description="Basic and acidic residues" evidence="1">
    <location>
        <begin position="34"/>
        <end position="43"/>
    </location>
</feature>
<protein>
    <submittedName>
        <fullName evidence="2">Uncharacterized protein</fullName>
    </submittedName>
</protein>
<evidence type="ECO:0000313" key="2">
    <source>
        <dbReference type="EMBL" id="MCI27605.1"/>
    </source>
</evidence>
<keyword evidence="3" id="KW-1185">Reference proteome</keyword>
<feature type="region of interest" description="Disordered" evidence="1">
    <location>
        <begin position="1"/>
        <end position="43"/>
    </location>
</feature>
<evidence type="ECO:0000313" key="3">
    <source>
        <dbReference type="Proteomes" id="UP000265520"/>
    </source>
</evidence>
<feature type="compositionally biased region" description="Polar residues" evidence="1">
    <location>
        <begin position="16"/>
        <end position="33"/>
    </location>
</feature>
<comment type="caution">
    <text evidence="2">The sequence shown here is derived from an EMBL/GenBank/DDBJ whole genome shotgun (WGS) entry which is preliminary data.</text>
</comment>
<dbReference type="Proteomes" id="UP000265520">
    <property type="component" value="Unassembled WGS sequence"/>
</dbReference>
<feature type="non-terminal residue" evidence="2">
    <location>
        <position position="43"/>
    </location>
</feature>
<accession>A0A392QWI3</accession>